<dbReference type="EMBL" id="LOQT01000027">
    <property type="protein sequence ID" value="OKX77912.1"/>
    <property type="molecule type" value="Genomic_DNA"/>
</dbReference>
<dbReference type="AlphaFoldDB" id="A0AB36I910"/>
<dbReference type="Gene3D" id="3.30.530.20">
    <property type="match status" value="1"/>
</dbReference>
<dbReference type="PANTHER" id="PTHR36166:SF1">
    <property type="entry name" value="SRPBCC DOMAIN-CONTAINING PROTEIN"/>
    <property type="match status" value="1"/>
</dbReference>
<dbReference type="InterPro" id="IPR019587">
    <property type="entry name" value="Polyketide_cyclase/dehydratase"/>
</dbReference>
<dbReference type="RefSeq" id="WP_003854048.1">
    <property type="nucleotide sequence ID" value="NZ_JAAOYN010000001.1"/>
</dbReference>
<comment type="caution">
    <text evidence="1">The sequence shown here is derived from an EMBL/GenBank/DDBJ whole genome shotgun (WGS) entry which is preliminary data.</text>
</comment>
<dbReference type="Pfam" id="PF10604">
    <property type="entry name" value="Polyketide_cyc2"/>
    <property type="match status" value="1"/>
</dbReference>
<reference evidence="1 2" key="1">
    <citation type="submission" date="2015-12" db="EMBL/GenBank/DDBJ databases">
        <title>Genome sequence of Corynebacterium AS 1.542.</title>
        <authorList>
            <person name="Yang J."/>
            <person name="Yang S."/>
        </authorList>
    </citation>
    <scope>NUCLEOTIDE SEQUENCE [LARGE SCALE GENOMIC DNA]</scope>
    <source>
        <strain evidence="1 2">AS 1.542</strain>
    </source>
</reference>
<dbReference type="InterPro" id="IPR023393">
    <property type="entry name" value="START-like_dom_sf"/>
</dbReference>
<evidence type="ECO:0000313" key="2">
    <source>
        <dbReference type="Proteomes" id="UP000186091"/>
    </source>
</evidence>
<gene>
    <name evidence="1" type="ORF">AUP69_12950</name>
</gene>
<evidence type="ECO:0008006" key="3">
    <source>
        <dbReference type="Google" id="ProtNLM"/>
    </source>
</evidence>
<dbReference type="Proteomes" id="UP000186091">
    <property type="component" value="Unassembled WGS sequence"/>
</dbReference>
<sequence>MKTKKQSRILFIALGLVIALPALSFGSSQLLPATTTREITIDAQPDQVWEVLSDLESFPQWHPTITSFSGEAVVGNTVALTNEEGGSSISFTPTILAAEPARELRWLGHVAFPGLMDGNHSFVLEPAGESTKVTQSESLTGILGMFAPLLMDLGASFEASNKALANFVESKEQ</sequence>
<accession>A0AB36I910</accession>
<dbReference type="SUPFAM" id="SSF55961">
    <property type="entry name" value="Bet v1-like"/>
    <property type="match status" value="1"/>
</dbReference>
<name>A0AB36I910_CORGT</name>
<organism evidence="1 2">
    <name type="scientific">Corynebacterium glutamicum</name>
    <name type="common">Brevibacterium saccharolyticum</name>
    <dbReference type="NCBI Taxonomy" id="1718"/>
    <lineage>
        <taxon>Bacteria</taxon>
        <taxon>Bacillati</taxon>
        <taxon>Actinomycetota</taxon>
        <taxon>Actinomycetes</taxon>
        <taxon>Mycobacteriales</taxon>
        <taxon>Corynebacteriaceae</taxon>
        <taxon>Corynebacterium</taxon>
    </lineage>
</organism>
<evidence type="ECO:0000313" key="1">
    <source>
        <dbReference type="EMBL" id="OKX77912.1"/>
    </source>
</evidence>
<dbReference type="CDD" id="cd07822">
    <property type="entry name" value="SRPBCC_4"/>
    <property type="match status" value="1"/>
</dbReference>
<proteinExistence type="predicted"/>
<protein>
    <recommendedName>
        <fullName evidence="3">SRPBCC domain-containing protein</fullName>
    </recommendedName>
</protein>
<dbReference type="PANTHER" id="PTHR36166">
    <property type="entry name" value="CHROMOSOME 9, WHOLE GENOME SHOTGUN SEQUENCE"/>
    <property type="match status" value="1"/>
</dbReference>